<keyword evidence="3 5" id="KW-1133">Transmembrane helix</keyword>
<evidence type="ECO:0000256" key="4">
    <source>
        <dbReference type="ARBA" id="ARBA00023136"/>
    </source>
</evidence>
<keyword evidence="4 5" id="KW-0472">Membrane</keyword>
<feature type="transmembrane region" description="Helical" evidence="5">
    <location>
        <begin position="377"/>
        <end position="395"/>
    </location>
</feature>
<evidence type="ECO:0000259" key="6">
    <source>
        <dbReference type="Pfam" id="PF24413"/>
    </source>
</evidence>
<comment type="subcellular location">
    <subcellularLocation>
        <location evidence="1">Membrane</location>
        <topology evidence="1">Single-pass membrane protein</topology>
    </subcellularLocation>
</comment>
<feature type="domain" description="W02B3.4-like N-terminal" evidence="6">
    <location>
        <begin position="412"/>
        <end position="522"/>
    </location>
</feature>
<proteinExistence type="predicted"/>
<evidence type="ECO:0000256" key="5">
    <source>
        <dbReference type="SAM" id="Phobius"/>
    </source>
</evidence>
<dbReference type="InterPro" id="IPR057641">
    <property type="entry name" value="W02B3_4_N"/>
</dbReference>
<evidence type="ECO:0000313" key="8">
    <source>
        <dbReference type="Proteomes" id="UP000835052"/>
    </source>
</evidence>
<name>A0A8S1GWQ8_9PELO</name>
<dbReference type="InterPro" id="IPR009644">
    <property type="entry name" value="FKTN/MNN4/W02B3.4-1"/>
</dbReference>
<organism evidence="7 8">
    <name type="scientific">Caenorhabditis auriculariae</name>
    <dbReference type="NCBI Taxonomy" id="2777116"/>
    <lineage>
        <taxon>Eukaryota</taxon>
        <taxon>Metazoa</taxon>
        <taxon>Ecdysozoa</taxon>
        <taxon>Nematoda</taxon>
        <taxon>Chromadorea</taxon>
        <taxon>Rhabditida</taxon>
        <taxon>Rhabditina</taxon>
        <taxon>Rhabditomorpha</taxon>
        <taxon>Rhabditoidea</taxon>
        <taxon>Rhabditidae</taxon>
        <taxon>Peloderinae</taxon>
        <taxon>Caenorhabditis</taxon>
    </lineage>
</organism>
<feature type="domain" description="W02B3.4-like N-terminal" evidence="6">
    <location>
        <begin position="94"/>
        <end position="190"/>
    </location>
</feature>
<reference evidence="7" key="1">
    <citation type="submission" date="2020-10" db="EMBL/GenBank/DDBJ databases">
        <authorList>
            <person name="Kikuchi T."/>
        </authorList>
    </citation>
    <scope>NUCLEOTIDE SEQUENCE</scope>
    <source>
        <strain evidence="7">NKZ352</strain>
    </source>
</reference>
<comment type="caution">
    <text evidence="7">The sequence shown here is derived from an EMBL/GenBank/DDBJ whole genome shotgun (WGS) entry which is preliminary data.</text>
</comment>
<dbReference type="PANTHER" id="PTHR15407">
    <property type="entry name" value="FUKUTIN-RELATED"/>
    <property type="match status" value="1"/>
</dbReference>
<keyword evidence="8" id="KW-1185">Reference proteome</keyword>
<sequence length="735" mass="85534">MEWSWSADSANVNCVIYEITRKQDFDSSILKPRRAAGNGVHERNPKIEKKVAFFYLLWLVAFGYIAFYNFYQSKPFEYSHDSFIIKKNEIITETCLKMLAGYEISAPALLIDIDILKQIAVLLNYSVHPAIVGNPNFNVILYENIPENDYWAFKTDPARIVQKMQTTSIGNLEVPNSETFLEYWSRSKFISCLDLNMNRTDNDVTMDPKAAVYYLARLRDLLVKYKMYPFLNGGSLLGWYRECGVIPHTRDMDLMVLEKDVKEDIVVEFLERRTEFHLMRMFGDLNDTFELTVRPKGLPKPVIDIFTMYTEENGTWTGGTASDGTKYKYTFPPYDPYCSASLFGHIFWVTCSPDRMLEVNMKCFSVRSFKRAKTRKLFVCFLLAILAGLLFLKLLTKYVPISLRNKTNEDDCQVILTDLKITVPALLIDTDLLRGIASGRCSIPDRKINIAVENKDIRKAAKLFLDPIFNVTTFLNKTTRDYWIFVTDPLRITRKIETTSVGLLKIPRSSIFLEYWRRSEFIPCLHTAMNRTDDSVYLDPKTAIGELARLRDQLVDYRMYPFLNGGTLLGWYRECTVIPHTLDLDLMVMEKDVKPAFIESLKNGQTDFYLIRTLGEYNDTFEITLRPNYSQKPHIDIFTMYTEMNGTWTGGTDDDGTKYKYTFPPYDPYCSASLFGHIFWVTCSPERMLEVEYGKNWRKDYPTSEFDWSASQKNVKQNGRWNKSDISRVIQYFER</sequence>
<dbReference type="EMBL" id="CAJGYM010000003">
    <property type="protein sequence ID" value="CAD6185710.1"/>
    <property type="molecule type" value="Genomic_DNA"/>
</dbReference>
<protein>
    <recommendedName>
        <fullName evidence="6">W02B3.4-like N-terminal domain-containing protein</fullName>
    </recommendedName>
</protein>
<evidence type="ECO:0000256" key="1">
    <source>
        <dbReference type="ARBA" id="ARBA00004167"/>
    </source>
</evidence>
<dbReference type="PANTHER" id="PTHR15407:SF28">
    <property type="entry name" value="RIBITOL-5-PHOSPHATE TRANSFERASE FKTN"/>
    <property type="match status" value="1"/>
</dbReference>
<dbReference type="GO" id="GO:0016020">
    <property type="term" value="C:membrane"/>
    <property type="evidence" value="ECO:0007669"/>
    <property type="project" value="UniProtKB-SubCell"/>
</dbReference>
<dbReference type="AlphaFoldDB" id="A0A8S1GWQ8"/>
<dbReference type="Pfam" id="PF24413">
    <property type="entry name" value="W02B3_4_N"/>
    <property type="match status" value="2"/>
</dbReference>
<feature type="transmembrane region" description="Helical" evidence="5">
    <location>
        <begin position="52"/>
        <end position="71"/>
    </location>
</feature>
<evidence type="ECO:0000256" key="3">
    <source>
        <dbReference type="ARBA" id="ARBA00022989"/>
    </source>
</evidence>
<dbReference type="Proteomes" id="UP000835052">
    <property type="component" value="Unassembled WGS sequence"/>
</dbReference>
<gene>
    <name evidence="7" type="ORF">CAUJ_LOCUS1629</name>
</gene>
<evidence type="ECO:0000313" key="7">
    <source>
        <dbReference type="EMBL" id="CAD6185710.1"/>
    </source>
</evidence>
<dbReference type="OrthoDB" id="444255at2759"/>
<evidence type="ECO:0000256" key="2">
    <source>
        <dbReference type="ARBA" id="ARBA00022692"/>
    </source>
</evidence>
<keyword evidence="2 5" id="KW-0812">Transmembrane</keyword>
<accession>A0A8S1GWQ8</accession>